<protein>
    <submittedName>
        <fullName evidence="1">Uncharacterized protein</fullName>
    </submittedName>
</protein>
<comment type="caution">
    <text evidence="1">The sequence shown here is derived from an EMBL/GenBank/DDBJ whole genome shotgun (WGS) entry which is preliminary data.</text>
</comment>
<dbReference type="InterPro" id="IPR006631">
    <property type="entry name" value="DM4_12"/>
</dbReference>
<evidence type="ECO:0000313" key="1">
    <source>
        <dbReference type="EMBL" id="KAH9529031.1"/>
    </source>
</evidence>
<gene>
    <name evidence="1" type="ORF">DERF_002939</name>
</gene>
<dbReference type="AlphaFoldDB" id="A0A922LA34"/>
<evidence type="ECO:0000313" key="2">
    <source>
        <dbReference type="Proteomes" id="UP000790347"/>
    </source>
</evidence>
<dbReference type="Proteomes" id="UP000790347">
    <property type="component" value="Unassembled WGS sequence"/>
</dbReference>
<reference evidence="1" key="2">
    <citation type="journal article" date="2022" name="Res Sq">
        <title>Comparative Genomics Reveals Insights into the Divergent Evolution of Astigmatic Mites and Household Pest Adaptations.</title>
        <authorList>
            <person name="Xiong Q."/>
            <person name="Wan A.T.-Y."/>
            <person name="Liu X.-Y."/>
            <person name="Fung C.S.-H."/>
            <person name="Xiao X."/>
            <person name="Malainual N."/>
            <person name="Hou J."/>
            <person name="Wang L."/>
            <person name="Wang M."/>
            <person name="Yang K."/>
            <person name="Cui Y."/>
            <person name="Leung E."/>
            <person name="Nong W."/>
            <person name="Shin S.-K."/>
            <person name="Au S."/>
            <person name="Jeong K.Y."/>
            <person name="Chew F.T."/>
            <person name="Hui J."/>
            <person name="Leung T.F."/>
            <person name="Tungtrongchitr A."/>
            <person name="Zhong N."/>
            <person name="Liu Z."/>
            <person name="Tsui S."/>
        </authorList>
    </citation>
    <scope>NUCLEOTIDE SEQUENCE</scope>
    <source>
        <strain evidence="1">Derf</strain>
        <tissue evidence="1">Whole organism</tissue>
    </source>
</reference>
<keyword evidence="2" id="KW-1185">Reference proteome</keyword>
<dbReference type="Pfam" id="PF07841">
    <property type="entry name" value="DM4_12"/>
    <property type="match status" value="1"/>
</dbReference>
<dbReference type="EMBL" id="ASGP02000001">
    <property type="protein sequence ID" value="KAH9529031.1"/>
    <property type="molecule type" value="Genomic_DNA"/>
</dbReference>
<name>A0A922LA34_DERFA</name>
<proteinExistence type="predicted"/>
<accession>A0A922LA34</accession>
<reference evidence="1" key="1">
    <citation type="submission" date="2013-05" db="EMBL/GenBank/DDBJ databases">
        <authorList>
            <person name="Yim A.K.Y."/>
            <person name="Chan T.F."/>
            <person name="Ji K.M."/>
            <person name="Liu X.Y."/>
            <person name="Zhou J.W."/>
            <person name="Li R.Q."/>
            <person name="Yang K.Y."/>
            <person name="Li J."/>
            <person name="Li M."/>
            <person name="Law P.T.W."/>
            <person name="Wu Y.L."/>
            <person name="Cai Z.L."/>
            <person name="Qin H."/>
            <person name="Bao Y."/>
            <person name="Leung R.K.K."/>
            <person name="Ng P.K.S."/>
            <person name="Zou J."/>
            <person name="Zhong X.J."/>
            <person name="Ran P.X."/>
            <person name="Zhong N.S."/>
            <person name="Liu Z.G."/>
            <person name="Tsui S.K.W."/>
        </authorList>
    </citation>
    <scope>NUCLEOTIDE SEQUENCE</scope>
    <source>
        <strain evidence="1">Derf</strain>
        <tissue evidence="1">Whole organism</tissue>
    </source>
</reference>
<organism evidence="1 2">
    <name type="scientific">Dermatophagoides farinae</name>
    <name type="common">American house dust mite</name>
    <dbReference type="NCBI Taxonomy" id="6954"/>
    <lineage>
        <taxon>Eukaryota</taxon>
        <taxon>Metazoa</taxon>
        <taxon>Ecdysozoa</taxon>
        <taxon>Arthropoda</taxon>
        <taxon>Chelicerata</taxon>
        <taxon>Arachnida</taxon>
        <taxon>Acari</taxon>
        <taxon>Acariformes</taxon>
        <taxon>Sarcoptiformes</taxon>
        <taxon>Astigmata</taxon>
        <taxon>Psoroptidia</taxon>
        <taxon>Analgoidea</taxon>
        <taxon>Pyroglyphidae</taxon>
        <taxon>Dermatophagoidinae</taxon>
        <taxon>Dermatophagoides</taxon>
    </lineage>
</organism>
<sequence length="351" mass="39950">MLKPISGSNYWIVLAIIVGLTTTLILLPMNAEAASSHRYRRQTDSSSTALTTASSSNAMITLSNLILPTIRAIIQAPVRLIQELISEIRLFLSSHNFTEMLDAKFLRTLLQRLPERIGHYWLTFVEMENECIQRTLCDVADFTTHHVPHWVKQILLIYFTTFNQNVYFEAINNGLIAHNCQAKFSQCDPNSFLSRLSNNMSQSIHTTVEPIRVAFSEFVNVTVSALDSMASTTEPSIHPKPIQETNFIQNGNTADEFEEEFDLNERSGFISTKTEHANNQTRLDNVHQDQPMHAMDQHHNAFASNHQQPPQVIRPPPAGWSPAMSVNRQPQYYQHMIQSSQPMMIQPQQHP</sequence>